<gene>
    <name evidence="1" type="ordered locus">Acry_1036</name>
</gene>
<accession>A5FXC0</accession>
<evidence type="ECO:0000313" key="2">
    <source>
        <dbReference type="Proteomes" id="UP000000245"/>
    </source>
</evidence>
<keyword evidence="2" id="KW-1185">Reference proteome</keyword>
<name>A5FXC0_ACICJ</name>
<protein>
    <submittedName>
        <fullName evidence="1">Uncharacterized protein</fullName>
    </submittedName>
</protein>
<dbReference type="EMBL" id="CP000697">
    <property type="protein sequence ID" value="ABQ30252.1"/>
    <property type="molecule type" value="Genomic_DNA"/>
</dbReference>
<evidence type="ECO:0000313" key="1">
    <source>
        <dbReference type="EMBL" id="ABQ30252.1"/>
    </source>
</evidence>
<dbReference type="eggNOG" id="ENOG502ZFCG">
    <property type="taxonomic scope" value="Bacteria"/>
</dbReference>
<dbReference type="KEGG" id="acr:Acry_1036"/>
<proteinExistence type="predicted"/>
<dbReference type="HOGENOM" id="CLU_1860864_0_0_5"/>
<organism evidence="1 2">
    <name type="scientific">Acidiphilium cryptum (strain JF-5)</name>
    <dbReference type="NCBI Taxonomy" id="349163"/>
    <lineage>
        <taxon>Bacteria</taxon>
        <taxon>Pseudomonadati</taxon>
        <taxon>Pseudomonadota</taxon>
        <taxon>Alphaproteobacteria</taxon>
        <taxon>Acetobacterales</taxon>
        <taxon>Acidocellaceae</taxon>
        <taxon>Acidiphilium</taxon>
    </lineage>
</organism>
<reference evidence="1 2" key="1">
    <citation type="submission" date="2007-05" db="EMBL/GenBank/DDBJ databases">
        <title>Complete sequence of chromosome of Acidiphilium cryptum JF-5.</title>
        <authorList>
            <consortium name="US DOE Joint Genome Institute"/>
            <person name="Copeland A."/>
            <person name="Lucas S."/>
            <person name="Lapidus A."/>
            <person name="Barry K."/>
            <person name="Detter J.C."/>
            <person name="Glavina del Rio T."/>
            <person name="Hammon N."/>
            <person name="Israni S."/>
            <person name="Dalin E."/>
            <person name="Tice H."/>
            <person name="Pitluck S."/>
            <person name="Sims D."/>
            <person name="Brettin T."/>
            <person name="Bruce D."/>
            <person name="Han C."/>
            <person name="Schmutz J."/>
            <person name="Larimer F."/>
            <person name="Land M."/>
            <person name="Hauser L."/>
            <person name="Kyrpides N."/>
            <person name="Kim E."/>
            <person name="Magnuson T."/>
            <person name="Richardson P."/>
        </authorList>
    </citation>
    <scope>NUCLEOTIDE SEQUENCE [LARGE SCALE GENOMIC DNA]</scope>
    <source>
        <strain evidence="1 2">JF-5</strain>
    </source>
</reference>
<dbReference type="AlphaFoldDB" id="A5FXC0"/>
<dbReference type="Proteomes" id="UP000000245">
    <property type="component" value="Chromosome"/>
</dbReference>
<sequence>MNKGPYKMFIVGETGKVGGKPTFGNMTQDQAVAWLIAKDGRGNNIRNNMKTCVSGVMSDMGGPGGGNVRYSFDGQPMRHVSMGAGAGSGVTLFYIARPGNVAKIIGIGYHIGAQTYELQWKDSSWNTVGKANKISLD</sequence>